<dbReference type="InterPro" id="IPR047146">
    <property type="entry name" value="Cyt_P450_E_CYP52_fungi"/>
</dbReference>
<dbReference type="GO" id="GO:0020037">
    <property type="term" value="F:heme binding"/>
    <property type="evidence" value="ECO:0007669"/>
    <property type="project" value="InterPro"/>
</dbReference>
<dbReference type="InterPro" id="IPR036396">
    <property type="entry name" value="Cyt_P450_sf"/>
</dbReference>
<sequence length="523" mass="59145">MPNNASIQGVFDFFAPFTLVRPVTFTTLLFVASIWIYLYTRKAVKYRQDIEFGERSGCKPSAAKLRYEWPLALDVMKSGFQAGREKKLLAFFTQHFDQLSPTAEVKILGGIGYVTQDPENIEAILSTQFQDFHLGPRSMAMHAMIGEGIFTQDGAAWKNSREVLRRQFMRMQYQNLKDFSEHLENLVERLNTSTGVTDLQPMFYRLTLDTTIAMILGQPVESFKHEIGDLFSKAFDRASLVTGTRARLGDMYFLYRPKGFFKACETIKNYTYQFVADALQREVESPVESEKSSFIAELHQDNQDLQLVRDQVLNVLIAGRDTTAATLSYAFLLLLSNPDAFDILRREINTVVGDEKDVTRAHIQQMPYLHNVLKENTALRLYPPVPINTRFCRKTTALPVGGGPDGRSPLLVREGMPVAYSVYHMQRRKDFYGPDPLAFRPERWDGPELASIGWGYLPFNGGPRLCLGKDFGLMLASCGIVRVIQEFPGMKLAPGEVLEEPGTERQHLTLTLSNSQGCKVLLG</sequence>
<dbReference type="InterPro" id="IPR017972">
    <property type="entry name" value="Cyt_P450_CS"/>
</dbReference>
<protein>
    <submittedName>
        <fullName evidence="9">Cytochrome P450</fullName>
    </submittedName>
</protein>
<dbReference type="PRINTS" id="PR01239">
    <property type="entry name" value="EP450IICYP52"/>
</dbReference>
<dbReference type="SUPFAM" id="SSF48264">
    <property type="entry name" value="Cytochrome P450"/>
    <property type="match status" value="1"/>
</dbReference>
<dbReference type="RefSeq" id="XP_031007121.1">
    <property type="nucleotide sequence ID" value="XM_031148642.1"/>
</dbReference>
<dbReference type="OrthoDB" id="1470350at2759"/>
<evidence type="ECO:0000256" key="1">
    <source>
        <dbReference type="ARBA" id="ARBA00001971"/>
    </source>
</evidence>
<dbReference type="Gene3D" id="1.10.630.10">
    <property type="entry name" value="Cytochrome P450"/>
    <property type="match status" value="1"/>
</dbReference>
<dbReference type="CDD" id="cd11063">
    <property type="entry name" value="CYP52"/>
    <property type="match status" value="1"/>
</dbReference>
<accession>A0A8H8R4E6</accession>
<keyword evidence="8" id="KW-1133">Transmembrane helix</keyword>
<comment type="caution">
    <text evidence="9">The sequence shown here is derived from an EMBL/GenBank/DDBJ whole genome shotgun (WGS) entry which is preliminary data.</text>
</comment>
<dbReference type="GO" id="GO:0016712">
    <property type="term" value="F:oxidoreductase activity, acting on paired donors, with incorporation or reduction of molecular oxygen, reduced flavin or flavoprotein as one donor, and incorporation of one atom of oxygen"/>
    <property type="evidence" value="ECO:0007669"/>
    <property type="project" value="InterPro"/>
</dbReference>
<evidence type="ECO:0000256" key="2">
    <source>
        <dbReference type="ARBA" id="ARBA00010617"/>
    </source>
</evidence>
<name>A0A8H8R4E6_9HELO</name>
<keyword evidence="3 7" id="KW-0479">Metal-binding</keyword>
<dbReference type="EMBL" id="QGMH01000033">
    <property type="protein sequence ID" value="TVY28333.1"/>
    <property type="molecule type" value="Genomic_DNA"/>
</dbReference>
<keyword evidence="8" id="KW-0472">Membrane</keyword>
<proteinExistence type="inferred from homology"/>
<dbReference type="GO" id="GO:0005506">
    <property type="term" value="F:iron ion binding"/>
    <property type="evidence" value="ECO:0007669"/>
    <property type="project" value="InterPro"/>
</dbReference>
<evidence type="ECO:0000256" key="6">
    <source>
        <dbReference type="ARBA" id="ARBA00023033"/>
    </source>
</evidence>
<dbReference type="PROSITE" id="PS00086">
    <property type="entry name" value="CYTOCHROME_P450"/>
    <property type="match status" value="1"/>
</dbReference>
<keyword evidence="4 7" id="KW-0560">Oxidoreductase</keyword>
<dbReference type="InterPro" id="IPR002974">
    <property type="entry name" value="Cyt_P450_E_CYP52_ascomycetes"/>
</dbReference>
<evidence type="ECO:0000256" key="5">
    <source>
        <dbReference type="ARBA" id="ARBA00023004"/>
    </source>
</evidence>
<evidence type="ECO:0000256" key="3">
    <source>
        <dbReference type="ARBA" id="ARBA00022723"/>
    </source>
</evidence>
<dbReference type="AlphaFoldDB" id="A0A8H8R4E6"/>
<dbReference type="PANTHER" id="PTHR24287:SF18">
    <property type="entry name" value="CYTOCHROME P450 MONOOXYGENASE APDE-RELATED"/>
    <property type="match status" value="1"/>
</dbReference>
<gene>
    <name evidence="9" type="ORF">LHYA1_G003673</name>
</gene>
<evidence type="ECO:0000256" key="8">
    <source>
        <dbReference type="SAM" id="Phobius"/>
    </source>
</evidence>
<evidence type="ECO:0000313" key="10">
    <source>
        <dbReference type="Proteomes" id="UP000431533"/>
    </source>
</evidence>
<feature type="transmembrane region" description="Helical" evidence="8">
    <location>
        <begin position="20"/>
        <end position="39"/>
    </location>
</feature>
<keyword evidence="7" id="KW-0349">Heme</keyword>
<keyword evidence="10" id="KW-1185">Reference proteome</keyword>
<comment type="cofactor">
    <cofactor evidence="1">
        <name>heme</name>
        <dbReference type="ChEBI" id="CHEBI:30413"/>
    </cofactor>
</comment>
<dbReference type="Pfam" id="PF00067">
    <property type="entry name" value="p450"/>
    <property type="match status" value="1"/>
</dbReference>
<reference evidence="9 10" key="1">
    <citation type="submission" date="2018-05" db="EMBL/GenBank/DDBJ databases">
        <title>Genome sequencing and assembly of the regulated plant pathogen Lachnellula willkommii and related sister species for the development of diagnostic species identification markers.</title>
        <authorList>
            <person name="Giroux E."/>
            <person name="Bilodeau G."/>
        </authorList>
    </citation>
    <scope>NUCLEOTIDE SEQUENCE [LARGE SCALE GENOMIC DNA]</scope>
    <source>
        <strain evidence="9 10">CBS 185.66</strain>
    </source>
</reference>
<dbReference type="GeneID" id="41983871"/>
<dbReference type="Proteomes" id="UP000431533">
    <property type="component" value="Unassembled WGS sequence"/>
</dbReference>
<keyword evidence="8" id="KW-0812">Transmembrane</keyword>
<keyword evidence="5 7" id="KW-0408">Iron</keyword>
<dbReference type="PRINTS" id="PR00385">
    <property type="entry name" value="P450"/>
</dbReference>
<dbReference type="PANTHER" id="PTHR24287">
    <property type="entry name" value="P450, PUTATIVE (EUROFUNG)-RELATED"/>
    <property type="match status" value="1"/>
</dbReference>
<dbReference type="InterPro" id="IPR001128">
    <property type="entry name" value="Cyt_P450"/>
</dbReference>
<evidence type="ECO:0000313" key="9">
    <source>
        <dbReference type="EMBL" id="TVY28333.1"/>
    </source>
</evidence>
<organism evidence="9 10">
    <name type="scientific">Lachnellula hyalina</name>
    <dbReference type="NCBI Taxonomy" id="1316788"/>
    <lineage>
        <taxon>Eukaryota</taxon>
        <taxon>Fungi</taxon>
        <taxon>Dikarya</taxon>
        <taxon>Ascomycota</taxon>
        <taxon>Pezizomycotina</taxon>
        <taxon>Leotiomycetes</taxon>
        <taxon>Helotiales</taxon>
        <taxon>Lachnaceae</taxon>
        <taxon>Lachnellula</taxon>
    </lineage>
</organism>
<evidence type="ECO:0000256" key="4">
    <source>
        <dbReference type="ARBA" id="ARBA00023002"/>
    </source>
</evidence>
<comment type="similarity">
    <text evidence="2 7">Belongs to the cytochrome P450 family.</text>
</comment>
<keyword evidence="6 7" id="KW-0503">Monooxygenase</keyword>
<evidence type="ECO:0000256" key="7">
    <source>
        <dbReference type="RuleBase" id="RU000461"/>
    </source>
</evidence>